<feature type="transmembrane region" description="Helical" evidence="1">
    <location>
        <begin position="249"/>
        <end position="270"/>
    </location>
</feature>
<dbReference type="RefSeq" id="WP_194367137.1">
    <property type="nucleotide sequence ID" value="NZ_CP054493.1"/>
</dbReference>
<feature type="transmembrane region" description="Helical" evidence="1">
    <location>
        <begin position="307"/>
        <end position="339"/>
    </location>
</feature>
<reference evidence="2 3" key="1">
    <citation type="submission" date="2020-05" db="EMBL/GenBank/DDBJ databases">
        <title>Sulfurimonas marisnigri, sp. nov., and Sulfurimonas baltica, sp. nov., manganese oxide reducing chemolithoautotrophs of the class Epsilonproteobacteria isolated from the pelagic redoxclines of the Black and Baltic Seas and emended description of the genus Sulfurimonas.</title>
        <authorList>
            <person name="Henkel J.V."/>
            <person name="Laudan C."/>
            <person name="Werner J."/>
            <person name="Neu T."/>
            <person name="Plewe S."/>
            <person name="Sproer C."/>
            <person name="Bunk B."/>
            <person name="Schulz-Vogt H.N."/>
        </authorList>
    </citation>
    <scope>NUCLEOTIDE SEQUENCE [LARGE SCALE GENOMIC DNA]</scope>
    <source>
        <strain evidence="2 3">SoZ1</strain>
    </source>
</reference>
<dbReference type="AlphaFoldDB" id="A0A7S7RR34"/>
<feature type="transmembrane region" description="Helical" evidence="1">
    <location>
        <begin position="190"/>
        <end position="214"/>
    </location>
</feature>
<dbReference type="EMBL" id="CP054493">
    <property type="protein sequence ID" value="QOY55095.1"/>
    <property type="molecule type" value="Genomic_DNA"/>
</dbReference>
<evidence type="ECO:0000313" key="2">
    <source>
        <dbReference type="EMBL" id="QOY55095.1"/>
    </source>
</evidence>
<keyword evidence="3" id="KW-1185">Reference proteome</keyword>
<name>A0A7S7RR34_9BACT</name>
<feature type="transmembrane region" description="Helical" evidence="1">
    <location>
        <begin position="115"/>
        <end position="138"/>
    </location>
</feature>
<feature type="transmembrane region" description="Helical" evidence="1">
    <location>
        <begin position="282"/>
        <end position="301"/>
    </location>
</feature>
<sequence length="433" mass="48265">MDLNGLSADQAPPISVPFRFFLTAPLFGILAGILILSSDVITLSNRFSMESIAITHAITIGFLGFVMLGALTQMLPVLAGVKVPKVGIVSKISYPFLFLGTIFMIIGLMKNYSILTLISSVLLGVGFLVLTISMLIGLSKVTNVTASVRAIITSLFFSIFIVLMGVYLLFSHGINIFSSLHVVIANVHSVWAVFGFAGLLIIGVAFHVLPMFYVAPRFKHFCKTKVTLIVSVGLVLWLLLNLLADSYSIIAKIWIAVFFWAFATTVWKKLNERRRPIVDVTIWYWRSSAVFMTLGAFAWALNDLYDSVYIVVVSILIGGFILSIMMGMLYKIIPFLVWFHLNARGYMSTPTITEMIDKRLAKIQFVFFIVSMVGFIVSFFIPTFLPLFASTFIVSMLILEYNIISPVLIYARIIKTKPDFDMSLFSIPIEGNQ</sequence>
<feature type="transmembrane region" description="Helical" evidence="1">
    <location>
        <begin position="360"/>
        <end position="381"/>
    </location>
</feature>
<evidence type="ECO:0000313" key="3">
    <source>
        <dbReference type="Proteomes" id="UP000593836"/>
    </source>
</evidence>
<proteinExistence type="predicted"/>
<keyword evidence="1" id="KW-1133">Transmembrane helix</keyword>
<accession>A0A7S7RR34</accession>
<feature type="transmembrane region" description="Helical" evidence="1">
    <location>
        <begin position="226"/>
        <end position="243"/>
    </location>
</feature>
<feature type="transmembrane region" description="Helical" evidence="1">
    <location>
        <begin position="53"/>
        <end position="71"/>
    </location>
</feature>
<dbReference type="Proteomes" id="UP000593836">
    <property type="component" value="Chromosome"/>
</dbReference>
<gene>
    <name evidence="2" type="ORF">HUE87_02310</name>
</gene>
<keyword evidence="1" id="KW-0812">Transmembrane</keyword>
<feature type="transmembrane region" description="Helical" evidence="1">
    <location>
        <begin position="150"/>
        <end position="170"/>
    </location>
</feature>
<feature type="transmembrane region" description="Helical" evidence="1">
    <location>
        <begin position="92"/>
        <end position="109"/>
    </location>
</feature>
<dbReference type="KEGG" id="smas:HUE87_02310"/>
<feature type="transmembrane region" description="Helical" evidence="1">
    <location>
        <begin position="20"/>
        <end position="41"/>
    </location>
</feature>
<keyword evidence="1" id="KW-0472">Membrane</keyword>
<protein>
    <submittedName>
        <fullName evidence="2">Uncharacterized protein</fullName>
    </submittedName>
</protein>
<organism evidence="2 3">
    <name type="scientific">Candidatus Sulfurimonas marisnigri</name>
    <dbReference type="NCBI Taxonomy" id="2740405"/>
    <lineage>
        <taxon>Bacteria</taxon>
        <taxon>Pseudomonadati</taxon>
        <taxon>Campylobacterota</taxon>
        <taxon>Epsilonproteobacteria</taxon>
        <taxon>Campylobacterales</taxon>
        <taxon>Sulfurimonadaceae</taxon>
        <taxon>Sulfurimonas</taxon>
    </lineage>
</organism>
<evidence type="ECO:0000256" key="1">
    <source>
        <dbReference type="SAM" id="Phobius"/>
    </source>
</evidence>
<feature type="transmembrane region" description="Helical" evidence="1">
    <location>
        <begin position="387"/>
        <end position="411"/>
    </location>
</feature>